<keyword evidence="12" id="KW-0175">Coiled coil</keyword>
<feature type="active site" evidence="9">
    <location>
        <position position="794"/>
    </location>
</feature>
<feature type="domain" description="Lon proteolytic" evidence="14">
    <location>
        <begin position="700"/>
        <end position="840"/>
    </location>
</feature>
<dbReference type="NCBIfam" id="TIGR00763">
    <property type="entry name" value="lon"/>
    <property type="match status" value="1"/>
</dbReference>
<dbReference type="SMART" id="SM00028">
    <property type="entry name" value="TPR"/>
    <property type="match status" value="2"/>
</dbReference>
<dbReference type="GO" id="GO:0004176">
    <property type="term" value="F:ATP-dependent peptidase activity"/>
    <property type="evidence" value="ECO:0007669"/>
    <property type="project" value="UniProtKB-UniRule"/>
</dbReference>
<dbReference type="Gene3D" id="3.40.50.300">
    <property type="entry name" value="P-loop containing nucleotide triphosphate hydrolases"/>
    <property type="match status" value="1"/>
</dbReference>
<dbReference type="Pfam" id="PF22667">
    <property type="entry name" value="Lon_lid"/>
    <property type="match status" value="1"/>
</dbReference>
<dbReference type="GO" id="GO:0005524">
    <property type="term" value="F:ATP binding"/>
    <property type="evidence" value="ECO:0007669"/>
    <property type="project" value="UniProtKB-KW"/>
</dbReference>
<keyword evidence="17" id="KW-1185">Reference proteome</keyword>
<dbReference type="InterPro" id="IPR008268">
    <property type="entry name" value="Peptidase_S16_AS"/>
</dbReference>
<evidence type="ECO:0000256" key="12">
    <source>
        <dbReference type="SAM" id="Coils"/>
    </source>
</evidence>
<comment type="catalytic activity">
    <reaction evidence="8">
        <text>Hydrolysis of proteins in presence of ATP.</text>
        <dbReference type="EC" id="3.4.21.53"/>
    </reaction>
</comment>
<dbReference type="InterPro" id="IPR020568">
    <property type="entry name" value="Ribosomal_Su5_D2-typ_SF"/>
</dbReference>
<keyword evidence="6" id="KW-0238">DNA-binding</keyword>
<reference evidence="16 17" key="1">
    <citation type="submission" date="2014-10" db="EMBL/GenBank/DDBJ databases">
        <title>Draft genome of the hookworm Ancylostoma caninum.</title>
        <authorList>
            <person name="Mitreva M."/>
        </authorList>
    </citation>
    <scope>NUCLEOTIDE SEQUENCE [LARGE SCALE GENOMIC DNA]</scope>
    <source>
        <strain evidence="16 17">Baltimore</strain>
    </source>
</reference>
<protein>
    <recommendedName>
        <fullName evidence="11">Lon protease homolog</fullName>
        <ecNumber evidence="11">3.4.21.-</ecNumber>
    </recommendedName>
</protein>
<dbReference type="InterPro" id="IPR019734">
    <property type="entry name" value="TPR_rpt"/>
</dbReference>
<dbReference type="SMART" id="SM00464">
    <property type="entry name" value="LON"/>
    <property type="match status" value="1"/>
</dbReference>
<feature type="region of interest" description="Disordered" evidence="13">
    <location>
        <begin position="195"/>
        <end position="227"/>
    </location>
</feature>
<dbReference type="GO" id="GO:0007005">
    <property type="term" value="P:mitochondrion organization"/>
    <property type="evidence" value="ECO:0007669"/>
    <property type="project" value="TreeGrafter"/>
</dbReference>
<organism evidence="16 17">
    <name type="scientific">Ancylostoma caninum</name>
    <name type="common">Dog hookworm</name>
    <dbReference type="NCBI Taxonomy" id="29170"/>
    <lineage>
        <taxon>Eukaryota</taxon>
        <taxon>Metazoa</taxon>
        <taxon>Ecdysozoa</taxon>
        <taxon>Nematoda</taxon>
        <taxon>Chromadorea</taxon>
        <taxon>Rhabditida</taxon>
        <taxon>Rhabditina</taxon>
        <taxon>Rhabditomorpha</taxon>
        <taxon>Strongyloidea</taxon>
        <taxon>Ancylostomatidae</taxon>
        <taxon>Ancylostomatinae</taxon>
        <taxon>Ancylostoma</taxon>
    </lineage>
</organism>
<evidence type="ECO:0000256" key="8">
    <source>
        <dbReference type="ARBA" id="ARBA00050665"/>
    </source>
</evidence>
<dbReference type="PANTHER" id="PTHR43718">
    <property type="entry name" value="LON PROTEASE"/>
    <property type="match status" value="1"/>
</dbReference>
<keyword evidence="1 9" id="KW-0645">Protease</keyword>
<evidence type="ECO:0000313" key="16">
    <source>
        <dbReference type="EMBL" id="RCN37825.1"/>
    </source>
</evidence>
<comment type="similarity">
    <text evidence="9 10">Belongs to the peptidase S16 family.</text>
</comment>
<dbReference type="GO" id="GO:0005759">
    <property type="term" value="C:mitochondrial matrix"/>
    <property type="evidence" value="ECO:0007669"/>
    <property type="project" value="TreeGrafter"/>
</dbReference>
<dbReference type="EMBL" id="JOJR01000440">
    <property type="protein sequence ID" value="RCN37825.1"/>
    <property type="molecule type" value="Genomic_DNA"/>
</dbReference>
<dbReference type="InterPro" id="IPR015947">
    <property type="entry name" value="PUA-like_sf"/>
</dbReference>
<evidence type="ECO:0000313" key="17">
    <source>
        <dbReference type="Proteomes" id="UP000252519"/>
    </source>
</evidence>
<dbReference type="GO" id="GO:0016887">
    <property type="term" value="F:ATP hydrolysis activity"/>
    <property type="evidence" value="ECO:0007669"/>
    <property type="project" value="InterPro"/>
</dbReference>
<dbReference type="FunFam" id="2.30.130.40:FF:000021">
    <property type="entry name" value="Lon protease homolog, mitochondrial"/>
    <property type="match status" value="1"/>
</dbReference>
<dbReference type="PROSITE" id="PS51787">
    <property type="entry name" value="LON_N"/>
    <property type="match status" value="1"/>
</dbReference>
<evidence type="ECO:0000256" key="13">
    <source>
        <dbReference type="SAM" id="MobiDB-lite"/>
    </source>
</evidence>
<dbReference type="InterPro" id="IPR027417">
    <property type="entry name" value="P-loop_NTPase"/>
</dbReference>
<dbReference type="PRINTS" id="PR00830">
    <property type="entry name" value="ENDOLAPTASE"/>
</dbReference>
<dbReference type="PROSITE" id="PS01046">
    <property type="entry name" value="LON_SER"/>
    <property type="match status" value="1"/>
</dbReference>
<dbReference type="InterPro" id="IPR027065">
    <property type="entry name" value="Lon_Prtase"/>
</dbReference>
<evidence type="ECO:0000256" key="3">
    <source>
        <dbReference type="ARBA" id="ARBA00022801"/>
    </source>
</evidence>
<dbReference type="FunFam" id="3.40.50.300:FF:000021">
    <property type="entry name" value="Lon protease homolog"/>
    <property type="match status" value="1"/>
</dbReference>
<dbReference type="FunFam" id="1.20.58.1480:FF:000002">
    <property type="entry name" value="Lon protease homolog, mitochondrial"/>
    <property type="match status" value="1"/>
</dbReference>
<dbReference type="InterPro" id="IPR004815">
    <property type="entry name" value="Lon_bac/euk-typ"/>
</dbReference>
<dbReference type="Pfam" id="PF02190">
    <property type="entry name" value="LON_substr_bdg"/>
    <property type="match status" value="1"/>
</dbReference>
<dbReference type="Gene3D" id="1.25.40.10">
    <property type="entry name" value="Tetratricopeptide repeat domain"/>
    <property type="match status" value="1"/>
</dbReference>
<dbReference type="InterPro" id="IPR014721">
    <property type="entry name" value="Ribsml_uS5_D2-typ_fold_subgr"/>
</dbReference>
<dbReference type="Gene3D" id="3.30.230.10">
    <property type="match status" value="1"/>
</dbReference>
<dbReference type="Gene3D" id="1.10.8.60">
    <property type="match status" value="1"/>
</dbReference>
<feature type="active site" evidence="9">
    <location>
        <position position="837"/>
    </location>
</feature>
<keyword evidence="5 10" id="KW-0067">ATP-binding</keyword>
<comment type="caution">
    <text evidence="16">The sequence shown here is derived from an EMBL/GenBank/DDBJ whole genome shotgun (WGS) entry which is preliminary data.</text>
</comment>
<dbReference type="GO" id="GO:0051131">
    <property type="term" value="P:chaperone-mediated protein complex assembly"/>
    <property type="evidence" value="ECO:0007669"/>
    <property type="project" value="TreeGrafter"/>
</dbReference>
<dbReference type="InterPro" id="IPR011990">
    <property type="entry name" value="TPR-like_helical_dom_sf"/>
</dbReference>
<dbReference type="STRING" id="29170.A0A368G4C6"/>
<evidence type="ECO:0000256" key="6">
    <source>
        <dbReference type="ARBA" id="ARBA00023125"/>
    </source>
</evidence>
<dbReference type="InterPro" id="IPR003593">
    <property type="entry name" value="AAA+_ATPase"/>
</dbReference>
<dbReference type="PANTHER" id="PTHR43718:SF2">
    <property type="entry name" value="LON PROTEASE HOMOLOG, MITOCHONDRIAL"/>
    <property type="match status" value="1"/>
</dbReference>
<keyword evidence="2 10" id="KW-0547">Nucleotide-binding</keyword>
<keyword evidence="3 9" id="KW-0378">Hydrolase</keyword>
<dbReference type="Proteomes" id="UP000252519">
    <property type="component" value="Unassembled WGS sequence"/>
</dbReference>
<evidence type="ECO:0000256" key="1">
    <source>
        <dbReference type="ARBA" id="ARBA00022670"/>
    </source>
</evidence>
<name>A0A368G4C6_ANCCA</name>
<dbReference type="SMART" id="SM00382">
    <property type="entry name" value="AAA"/>
    <property type="match status" value="1"/>
</dbReference>
<dbReference type="InterPro" id="IPR003111">
    <property type="entry name" value="Lon_prtase_N"/>
</dbReference>
<dbReference type="GO" id="GO:0004252">
    <property type="term" value="F:serine-type endopeptidase activity"/>
    <property type="evidence" value="ECO:0007669"/>
    <property type="project" value="UniProtKB-UniRule"/>
</dbReference>
<sequence>MLRWGAASIRCAVRLPLLRSASLAVRPAVRISRVSPLSAFRVTETRLFSSSSSGDGENPASSEEDASLETAIVEGSDISGMSTINIPDVFPIVPLLAINRYPLFPGFIKKVDIVKDDALKQVIRNRIALKQPYVGVFVKQDDENKEEIVTSLSQVFNVGCFAQIIEMRDHGKVMELVLSAHRRIRILETVDEGAAEEPHKTLNGRRAGLRKKGAAAQKPPSPPPERSSILLVRTENVIAEPAERNNETKAKMQAVVQTIRDVVQYSALFGQQINLLLHPSQNVIENPVYLCDLVATLVQSADTKELQEMMEEISVSRRLDKALVLIQKEKTVAKLKYDINKDVEKKVQDQHRKYLLNEQLKVIKKELGLEKDDKSAIIEKMEERLKDLKVPEYAMKVIKEEQQKLQFLDPHSSAFSVTRVHRGEHVEVVSDLALSYYPIHQMNYIRKHVGGKILCLHGPPGTGKTSIARSIAEALNREYFRFSVGGMTDVAEIKGHRRTYVGAMPGKMIQCLKKVRTENPLVLIDEVDKIGSAGYHGDPASALLELLDPEQNANFNDHFLDVPVDLSRVLFLCTANVVDQIPGPLKDRMELIDVSGYLAEEKIEIAQRYLIPQARKETSLTEEQLMIDNEAVENIIKHYCRESGVRNLQKHIDRVFRKAALQIADRPSDGPPQATIVVNNENLEKYVGRPKFTSDRMYDKTPPGVIMGLAWTAMGGSALYIEAVLKKPVDLGSDKDGSLETTGNLGDVMKESVRAAFTVAKGMLAKDEPDNKFFEKAHIHIHVPEGATPKDGPSAGVTLVSSLLSLALNKPVTQDMAMTGEISLTGKVLPVGGIKEKVIAVSHSNVHYRERCCMSLIPLGVAMAIIEEVVENSDIIENVEKLKQEGNASFGQGEWSAAAEKYKEALSICPPENDSLRSVLLSNLSAAYIKQTQWEAAAEAATQAIEANAPNEKALERRAFAYSNIPLKYQNAIDDYEKLKEQFPQRTQYSVKIQELQKKIEVRNEEMKNEMISKLKELGNVCLRPFGLSTDRFQLTPNADGGYSISMKNSGAHPEEQKDPV</sequence>
<proteinExistence type="inferred from homology"/>
<dbReference type="SUPFAM" id="SSF54211">
    <property type="entry name" value="Ribosomal protein S5 domain 2-like"/>
    <property type="match status" value="1"/>
</dbReference>
<dbReference type="GO" id="GO:0006515">
    <property type="term" value="P:protein quality control for misfolded or incompletely synthesized proteins"/>
    <property type="evidence" value="ECO:0007669"/>
    <property type="project" value="TreeGrafter"/>
</dbReference>
<dbReference type="OrthoDB" id="2411602at2759"/>
<evidence type="ECO:0000256" key="7">
    <source>
        <dbReference type="ARBA" id="ARBA00023128"/>
    </source>
</evidence>
<accession>A0A368G4C6</accession>
<dbReference type="EC" id="3.4.21.-" evidence="11"/>
<dbReference type="InterPro" id="IPR008269">
    <property type="entry name" value="Lon_proteolytic"/>
</dbReference>
<keyword evidence="7" id="KW-0496">Mitochondrion</keyword>
<evidence type="ECO:0000256" key="11">
    <source>
        <dbReference type="RuleBase" id="RU000592"/>
    </source>
</evidence>
<dbReference type="GO" id="GO:0003697">
    <property type="term" value="F:single-stranded DNA binding"/>
    <property type="evidence" value="ECO:0007669"/>
    <property type="project" value="TreeGrafter"/>
</dbReference>
<dbReference type="InterPro" id="IPR003959">
    <property type="entry name" value="ATPase_AAA_core"/>
</dbReference>
<dbReference type="SUPFAM" id="SSF52540">
    <property type="entry name" value="P-loop containing nucleoside triphosphate hydrolases"/>
    <property type="match status" value="1"/>
</dbReference>
<dbReference type="Gene3D" id="1.20.58.1480">
    <property type="match status" value="1"/>
</dbReference>
<evidence type="ECO:0000256" key="2">
    <source>
        <dbReference type="ARBA" id="ARBA00022741"/>
    </source>
</evidence>
<dbReference type="InterPro" id="IPR046336">
    <property type="entry name" value="Lon_prtase_N_sf"/>
</dbReference>
<dbReference type="Gene3D" id="2.30.130.40">
    <property type="entry name" value="LON domain-like"/>
    <property type="match status" value="1"/>
</dbReference>
<dbReference type="Pfam" id="PF05362">
    <property type="entry name" value="Lon_C"/>
    <property type="match status" value="1"/>
</dbReference>
<dbReference type="AlphaFoldDB" id="A0A368G4C6"/>
<evidence type="ECO:0000259" key="14">
    <source>
        <dbReference type="PROSITE" id="PS51786"/>
    </source>
</evidence>
<feature type="coiled-coil region" evidence="12">
    <location>
        <begin position="986"/>
        <end position="1013"/>
    </location>
</feature>
<evidence type="ECO:0000259" key="15">
    <source>
        <dbReference type="PROSITE" id="PS51787"/>
    </source>
</evidence>
<evidence type="ECO:0000256" key="10">
    <source>
        <dbReference type="RuleBase" id="RU000591"/>
    </source>
</evidence>
<dbReference type="Gene3D" id="1.20.5.5270">
    <property type="match status" value="1"/>
</dbReference>
<gene>
    <name evidence="16" type="ORF">ANCCAN_16279</name>
</gene>
<dbReference type="InterPro" id="IPR054594">
    <property type="entry name" value="Lon_lid"/>
</dbReference>
<dbReference type="Pfam" id="PF00004">
    <property type="entry name" value="AAA"/>
    <property type="match status" value="1"/>
</dbReference>
<keyword evidence="4 9" id="KW-0720">Serine protease</keyword>
<feature type="domain" description="Lon N-terminal" evidence="15">
    <location>
        <begin position="93"/>
        <end position="330"/>
    </location>
</feature>
<dbReference type="PROSITE" id="PS51786">
    <property type="entry name" value="LON_PROTEOLYTIC"/>
    <property type="match status" value="1"/>
</dbReference>
<dbReference type="CDD" id="cd19500">
    <property type="entry name" value="RecA-like_Lon"/>
    <property type="match status" value="1"/>
</dbReference>
<dbReference type="SUPFAM" id="SSF88697">
    <property type="entry name" value="PUA domain-like"/>
    <property type="match status" value="1"/>
</dbReference>
<evidence type="ECO:0000256" key="9">
    <source>
        <dbReference type="PROSITE-ProRule" id="PRU01122"/>
    </source>
</evidence>
<dbReference type="SUPFAM" id="SSF48452">
    <property type="entry name" value="TPR-like"/>
    <property type="match status" value="1"/>
</dbReference>
<evidence type="ECO:0000256" key="4">
    <source>
        <dbReference type="ARBA" id="ARBA00022825"/>
    </source>
</evidence>
<evidence type="ECO:0000256" key="5">
    <source>
        <dbReference type="ARBA" id="ARBA00022840"/>
    </source>
</evidence>